<dbReference type="InterPro" id="IPR048365">
    <property type="entry name" value="TNP-like_RNaseH_N"/>
</dbReference>
<dbReference type="AlphaFoldDB" id="U9TEG1"/>
<name>U9TEG1_RHIID</name>
<accession>U9TEG1</accession>
<feature type="domain" description="Transposable element P transposase-like RNase H" evidence="1">
    <location>
        <begin position="15"/>
        <end position="88"/>
    </location>
</feature>
<sequence>MSTEINSLSNPTPIEQKYGLATQVYQIIWHSITHNFSFSIFYYSINNIIAHSLNTIIFNLAAKLECIGIHTIGSICDGVGENRTNIKSFDWYASKWSFGDIVEVKFNKNKKSFHAAKIIEKIFDYNSIDSTLSVELTETAKGWKIFSYHISKFLRPVYDDQFTANYKTINPITGEDWFFISDPTHFLKNLEIIYQEVIQSKMKVDLSEYTLFKEVEDALSNIKELKNISEGTRVSNY</sequence>
<evidence type="ECO:0000259" key="1">
    <source>
        <dbReference type="Pfam" id="PF21787"/>
    </source>
</evidence>
<evidence type="ECO:0000313" key="2">
    <source>
        <dbReference type="EMBL" id="ESA04723.1"/>
    </source>
</evidence>
<organism evidence="2">
    <name type="scientific">Rhizophagus irregularis (strain DAOM 181602 / DAOM 197198 / MUCL 43194)</name>
    <name type="common">Arbuscular mycorrhizal fungus</name>
    <name type="synonym">Glomus intraradices</name>
    <dbReference type="NCBI Taxonomy" id="747089"/>
    <lineage>
        <taxon>Eukaryota</taxon>
        <taxon>Fungi</taxon>
        <taxon>Fungi incertae sedis</taxon>
        <taxon>Mucoromycota</taxon>
        <taxon>Glomeromycotina</taxon>
        <taxon>Glomeromycetes</taxon>
        <taxon>Glomerales</taxon>
        <taxon>Glomeraceae</taxon>
        <taxon>Rhizophagus</taxon>
    </lineage>
</organism>
<dbReference type="EMBL" id="KI294093">
    <property type="protein sequence ID" value="ESA04723.1"/>
    <property type="molecule type" value="Genomic_DNA"/>
</dbReference>
<protein>
    <recommendedName>
        <fullName evidence="1">Transposable element P transposase-like RNase H domain-containing protein</fullName>
    </recommendedName>
</protein>
<dbReference type="VEuPathDB" id="FungiDB:RhiirFUN_014128"/>
<dbReference type="Pfam" id="PF21787">
    <property type="entry name" value="TNP-like_RNaseH_N"/>
    <property type="match status" value="1"/>
</dbReference>
<gene>
    <name evidence="2" type="ORF">GLOINDRAFT_4294</name>
</gene>
<reference evidence="2" key="1">
    <citation type="submission" date="2013-07" db="EMBL/GenBank/DDBJ databases">
        <title>The genome of an arbuscular mycorrhizal fungus provides insights into the evolution of the oldest plant symbiosis.</title>
        <authorList>
            <consortium name="DOE Joint Genome Institute"/>
            <person name="Tisserant E."/>
            <person name="Malbreil M."/>
            <person name="Kuo A."/>
            <person name="Kohler A."/>
            <person name="Symeonidi A."/>
            <person name="Balestrini R."/>
            <person name="Charron P."/>
            <person name="Duensing N."/>
            <person name="Frei-dit-Frey N."/>
            <person name="Gianinazzi-Pearson V."/>
            <person name="Gilbert B."/>
            <person name="Handa Y."/>
            <person name="Hijri M."/>
            <person name="Kaul R."/>
            <person name="Kawaguchi M."/>
            <person name="Krajinski F."/>
            <person name="Lammers P."/>
            <person name="Lapierre D."/>
            <person name="Masclaux F.G."/>
            <person name="Murat C."/>
            <person name="Morin E."/>
            <person name="Ndikumana S."/>
            <person name="Pagni M."/>
            <person name="Petitpierre D."/>
            <person name="Requena N."/>
            <person name="Rosikiewicz P."/>
            <person name="Riley R."/>
            <person name="Saito K."/>
            <person name="San Clemente H."/>
            <person name="Shapiro H."/>
            <person name="van Tuinen D."/>
            <person name="Becard G."/>
            <person name="Bonfante P."/>
            <person name="Paszkowski U."/>
            <person name="Shachar-Hill Y."/>
            <person name="Young J.P."/>
            <person name="Sanders I.R."/>
            <person name="Henrissat B."/>
            <person name="Rensing S.A."/>
            <person name="Grigoriev I.V."/>
            <person name="Corradi N."/>
            <person name="Roux C."/>
            <person name="Martin F."/>
        </authorList>
    </citation>
    <scope>NUCLEOTIDE SEQUENCE</scope>
    <source>
        <strain evidence="2">DAOM 197198</strain>
    </source>
</reference>
<proteinExistence type="predicted"/>
<dbReference type="HOGENOM" id="CLU_1171156_0_0_1"/>